<protein>
    <submittedName>
        <fullName evidence="1">Uncharacterized protein</fullName>
    </submittedName>
</protein>
<proteinExistence type="predicted"/>
<reference evidence="1 2" key="1">
    <citation type="submission" date="2020-07" db="EMBL/GenBank/DDBJ databases">
        <title>Sequencing the genomes of 1000 actinobacteria strains.</title>
        <authorList>
            <person name="Klenk H.-P."/>
        </authorList>
    </citation>
    <scope>NUCLEOTIDE SEQUENCE [LARGE SCALE GENOMIC DNA]</scope>
    <source>
        <strain evidence="1 2">DSM 44749</strain>
    </source>
</reference>
<organism evidence="1 2">
    <name type="scientific">Pseudonocardia alni</name>
    <name type="common">Amycolata alni</name>
    <dbReference type="NCBI Taxonomy" id="33907"/>
    <lineage>
        <taxon>Bacteria</taxon>
        <taxon>Bacillati</taxon>
        <taxon>Actinomycetota</taxon>
        <taxon>Actinomycetes</taxon>
        <taxon>Pseudonocardiales</taxon>
        <taxon>Pseudonocardiaceae</taxon>
        <taxon>Pseudonocardia</taxon>
    </lineage>
</organism>
<name>A0A852WB67_PSEA5</name>
<gene>
    <name evidence="1" type="ORF">HDA37_004846</name>
</gene>
<dbReference type="GeneID" id="98054512"/>
<dbReference type="AlphaFoldDB" id="A0A852WB67"/>
<dbReference type="EMBL" id="JACCCZ010000001">
    <property type="protein sequence ID" value="NYG04561.1"/>
    <property type="molecule type" value="Genomic_DNA"/>
</dbReference>
<evidence type="ECO:0000313" key="2">
    <source>
        <dbReference type="Proteomes" id="UP000549695"/>
    </source>
</evidence>
<sequence length="123" mass="12383">MSHDLVVLGTDPSGDDAPRAGAHDLLAEAGTVFAFPQAESTALFYAEAWRVEPVTPRDAVARIGAWAAAGPAEAAVLLVGGDPAGDAALGAVLDGLARTAPALRARIAEGSRVAPPHRSPLIG</sequence>
<comment type="caution">
    <text evidence="1">The sequence shown here is derived from an EMBL/GenBank/DDBJ whole genome shotgun (WGS) entry which is preliminary data.</text>
</comment>
<keyword evidence="2" id="KW-1185">Reference proteome</keyword>
<accession>A0A852WB67</accession>
<evidence type="ECO:0000313" key="1">
    <source>
        <dbReference type="EMBL" id="NYG04561.1"/>
    </source>
</evidence>
<dbReference type="Proteomes" id="UP000549695">
    <property type="component" value="Unassembled WGS sequence"/>
</dbReference>
<dbReference type="RefSeq" id="WP_179762328.1">
    <property type="nucleotide sequence ID" value="NZ_BAAAJZ010000007.1"/>
</dbReference>